<keyword evidence="3" id="KW-1185">Reference proteome</keyword>
<dbReference type="InterPro" id="IPR006059">
    <property type="entry name" value="SBP"/>
</dbReference>
<comment type="caution">
    <text evidence="2">The sequence shown here is derived from an EMBL/GenBank/DDBJ whole genome shotgun (WGS) entry which is preliminary data.</text>
</comment>
<accession>A0ABN0TZZ3</accession>
<dbReference type="InterPro" id="IPR050490">
    <property type="entry name" value="Bact_solute-bd_prot1"/>
</dbReference>
<protein>
    <submittedName>
        <fullName evidence="2">Maltose/maltodextrin ABC transporter substrate-binding protein MalE</fullName>
    </submittedName>
</protein>
<organism evidence="2 3">
    <name type="scientific">Cryptosporangium japonicum</name>
    <dbReference type="NCBI Taxonomy" id="80872"/>
    <lineage>
        <taxon>Bacteria</taxon>
        <taxon>Bacillati</taxon>
        <taxon>Actinomycetota</taxon>
        <taxon>Actinomycetes</taxon>
        <taxon>Cryptosporangiales</taxon>
        <taxon>Cryptosporangiaceae</taxon>
        <taxon>Cryptosporangium</taxon>
    </lineage>
</organism>
<keyword evidence="1" id="KW-0732">Signal</keyword>
<name>A0ABN0TZZ3_9ACTN</name>
<dbReference type="Proteomes" id="UP001500967">
    <property type="component" value="Unassembled WGS sequence"/>
</dbReference>
<dbReference type="CDD" id="cd13585">
    <property type="entry name" value="PBP2_TMBP_like"/>
    <property type="match status" value="1"/>
</dbReference>
<dbReference type="Gene3D" id="3.40.190.10">
    <property type="entry name" value="Periplasmic binding protein-like II"/>
    <property type="match status" value="2"/>
</dbReference>
<evidence type="ECO:0000313" key="3">
    <source>
        <dbReference type="Proteomes" id="UP001500967"/>
    </source>
</evidence>
<gene>
    <name evidence="2" type="primary">malE</name>
    <name evidence="2" type="ORF">GCM10009539_19790</name>
</gene>
<proteinExistence type="predicted"/>
<evidence type="ECO:0000256" key="1">
    <source>
        <dbReference type="SAM" id="SignalP"/>
    </source>
</evidence>
<dbReference type="PROSITE" id="PS51257">
    <property type="entry name" value="PROKAR_LIPOPROTEIN"/>
    <property type="match status" value="1"/>
</dbReference>
<sequence>MRRSFTRRAGRWRAPTLAAVLSLTVLATAACGGGANAPSDKDTDVTITVALAADPPPKAALDQFKQETGITVNWVNIDWDSLQTKISAAATAKTYFADATNVDWSRVGELGKLGWYYPMDDYVDIASMKADVPQLASFTYDGKVVGVPYDASFMVTTVNTELFTKAGADPAPKTMDEYTAALKKIKSSGTVKYPLNIPFAAAEGLSTYWYETTNAFGGTILDGKGKPQFSDPGSPGYKAAQWMVDALKSGLVPPGNINVTDSQGEQTLMARGTVASIFSDYSGLVGTLYNVPDSSSVVNKVAYLPTPGVTGPAANLSNPDGVGIMKTAKYPKAAAKFIDWFTQSDRQAEFAGLNGPEKAWASYALPSHLSAVEKLASDGKLIGGTELAALLKTSKPVFPEGAPAWYSKFSNAVYTHLHAAAAGSETVEQAIKAMSDTADDLSNGS</sequence>
<dbReference type="PANTHER" id="PTHR43649">
    <property type="entry name" value="ARABINOSE-BINDING PROTEIN-RELATED"/>
    <property type="match status" value="1"/>
</dbReference>
<dbReference type="SUPFAM" id="SSF53850">
    <property type="entry name" value="Periplasmic binding protein-like II"/>
    <property type="match status" value="1"/>
</dbReference>
<evidence type="ECO:0000313" key="2">
    <source>
        <dbReference type="EMBL" id="GAA0234506.1"/>
    </source>
</evidence>
<dbReference type="RefSeq" id="WP_344648445.1">
    <property type="nucleotide sequence ID" value="NZ_BAAAGX010000007.1"/>
</dbReference>
<reference evidence="2 3" key="1">
    <citation type="journal article" date="2019" name="Int. J. Syst. Evol. Microbiol.">
        <title>The Global Catalogue of Microorganisms (GCM) 10K type strain sequencing project: providing services to taxonomists for standard genome sequencing and annotation.</title>
        <authorList>
            <consortium name="The Broad Institute Genomics Platform"/>
            <consortium name="The Broad Institute Genome Sequencing Center for Infectious Disease"/>
            <person name="Wu L."/>
            <person name="Ma J."/>
        </authorList>
    </citation>
    <scope>NUCLEOTIDE SEQUENCE [LARGE SCALE GENOMIC DNA]</scope>
    <source>
        <strain evidence="2 3">JCM 10425</strain>
    </source>
</reference>
<dbReference type="EMBL" id="BAAAGX010000007">
    <property type="protein sequence ID" value="GAA0234506.1"/>
    <property type="molecule type" value="Genomic_DNA"/>
</dbReference>
<feature type="signal peptide" evidence="1">
    <location>
        <begin position="1"/>
        <end position="29"/>
    </location>
</feature>
<dbReference type="Pfam" id="PF01547">
    <property type="entry name" value="SBP_bac_1"/>
    <property type="match status" value="1"/>
</dbReference>
<dbReference type="PANTHER" id="PTHR43649:SF12">
    <property type="entry name" value="DIACETYLCHITOBIOSE BINDING PROTEIN DASA"/>
    <property type="match status" value="1"/>
</dbReference>
<feature type="chain" id="PRO_5046411539" evidence="1">
    <location>
        <begin position="30"/>
        <end position="445"/>
    </location>
</feature>